<feature type="domain" description="HTH hxlR-type" evidence="4">
    <location>
        <begin position="1"/>
        <end position="97"/>
    </location>
</feature>
<evidence type="ECO:0000313" key="5">
    <source>
        <dbReference type="EMBL" id="RMA43148.1"/>
    </source>
</evidence>
<dbReference type="InterPro" id="IPR002577">
    <property type="entry name" value="HTH_HxlR"/>
</dbReference>
<gene>
    <name evidence="5" type="ORF">D9R08_05850</name>
</gene>
<sequence length="101" mass="11860">MEVANRVFGGKWKPGILFRLVERSYRFGELKRDMPWISERVLIRQLKELVEDGIVHREDHRQVPPRVVYSITEHGRTLAPLLKSMADWGDLHFEATTRCTS</sequence>
<accession>A0A3L9Y799</accession>
<keyword evidence="1" id="KW-0805">Transcription regulation</keyword>
<evidence type="ECO:0000259" key="4">
    <source>
        <dbReference type="PROSITE" id="PS51118"/>
    </source>
</evidence>
<dbReference type="InterPro" id="IPR036388">
    <property type="entry name" value="WH-like_DNA-bd_sf"/>
</dbReference>
<keyword evidence="2" id="KW-0238">DNA-binding</keyword>
<comment type="caution">
    <text evidence="5">The sequence shown here is derived from an EMBL/GenBank/DDBJ whole genome shotgun (WGS) entry which is preliminary data.</text>
</comment>
<dbReference type="Pfam" id="PF01638">
    <property type="entry name" value="HxlR"/>
    <property type="match status" value="1"/>
</dbReference>
<protein>
    <submittedName>
        <fullName evidence="5">Transcriptional regulator</fullName>
    </submittedName>
</protein>
<evidence type="ECO:0000256" key="3">
    <source>
        <dbReference type="ARBA" id="ARBA00023163"/>
    </source>
</evidence>
<reference evidence="5 6" key="1">
    <citation type="submission" date="2018-10" db="EMBL/GenBank/DDBJ databases">
        <authorList>
            <person name="Jung H.S."/>
            <person name="Jeon C.O."/>
        </authorList>
    </citation>
    <scope>NUCLEOTIDE SEQUENCE [LARGE SCALE GENOMIC DNA]</scope>
    <source>
        <strain evidence="5 6">MA-7-27</strain>
    </source>
</reference>
<dbReference type="Proteomes" id="UP000281343">
    <property type="component" value="Unassembled WGS sequence"/>
</dbReference>
<organism evidence="5 6">
    <name type="scientific">Rhodophyticola porphyridii</name>
    <dbReference type="NCBI Taxonomy" id="1852017"/>
    <lineage>
        <taxon>Bacteria</taxon>
        <taxon>Pseudomonadati</taxon>
        <taxon>Pseudomonadota</taxon>
        <taxon>Alphaproteobacteria</taxon>
        <taxon>Rhodobacterales</taxon>
        <taxon>Roseobacteraceae</taxon>
        <taxon>Rhodophyticola</taxon>
    </lineage>
</organism>
<dbReference type="InterPro" id="IPR036390">
    <property type="entry name" value="WH_DNA-bd_sf"/>
</dbReference>
<dbReference type="GO" id="GO:0003677">
    <property type="term" value="F:DNA binding"/>
    <property type="evidence" value="ECO:0007669"/>
    <property type="project" value="UniProtKB-KW"/>
</dbReference>
<evidence type="ECO:0000256" key="1">
    <source>
        <dbReference type="ARBA" id="ARBA00023015"/>
    </source>
</evidence>
<dbReference type="OrthoDB" id="9800350at2"/>
<dbReference type="PANTHER" id="PTHR33204">
    <property type="entry name" value="TRANSCRIPTIONAL REGULATOR, MARR FAMILY"/>
    <property type="match status" value="1"/>
</dbReference>
<dbReference type="EMBL" id="RCNT01000002">
    <property type="protein sequence ID" value="RMA43148.1"/>
    <property type="molecule type" value="Genomic_DNA"/>
</dbReference>
<proteinExistence type="predicted"/>
<evidence type="ECO:0000256" key="2">
    <source>
        <dbReference type="ARBA" id="ARBA00023125"/>
    </source>
</evidence>
<dbReference type="PROSITE" id="PS51118">
    <property type="entry name" value="HTH_HXLR"/>
    <property type="match status" value="1"/>
</dbReference>
<evidence type="ECO:0000313" key="6">
    <source>
        <dbReference type="Proteomes" id="UP000281343"/>
    </source>
</evidence>
<dbReference type="SUPFAM" id="SSF46785">
    <property type="entry name" value="Winged helix' DNA-binding domain"/>
    <property type="match status" value="1"/>
</dbReference>
<dbReference type="Gene3D" id="1.10.10.10">
    <property type="entry name" value="Winged helix-like DNA-binding domain superfamily/Winged helix DNA-binding domain"/>
    <property type="match status" value="1"/>
</dbReference>
<dbReference type="PANTHER" id="PTHR33204:SF29">
    <property type="entry name" value="TRANSCRIPTIONAL REGULATOR"/>
    <property type="match status" value="1"/>
</dbReference>
<name>A0A3L9Y799_9RHOB</name>
<keyword evidence="3" id="KW-0804">Transcription</keyword>
<keyword evidence="6" id="KW-1185">Reference proteome</keyword>
<dbReference type="AlphaFoldDB" id="A0A3L9Y799"/>